<keyword evidence="3" id="KW-1003">Cell membrane</keyword>
<evidence type="ECO:0000256" key="7">
    <source>
        <dbReference type="RuleBase" id="RU369079"/>
    </source>
</evidence>
<dbReference type="EMBL" id="CP049056">
    <property type="protein sequence ID" value="QIE57785.1"/>
    <property type="molecule type" value="Genomic_DNA"/>
</dbReference>
<comment type="caution">
    <text evidence="7">Lacks conserved residue(s) required for the propagation of feature annotation.</text>
</comment>
<organism evidence="9 10">
    <name type="scientific">Pikeienuella piscinae</name>
    <dbReference type="NCBI Taxonomy" id="2748098"/>
    <lineage>
        <taxon>Bacteria</taxon>
        <taxon>Pseudomonadati</taxon>
        <taxon>Pseudomonadota</taxon>
        <taxon>Alphaproteobacteria</taxon>
        <taxon>Rhodobacterales</taxon>
        <taxon>Paracoccaceae</taxon>
        <taxon>Pikeienuella</taxon>
    </lineage>
</organism>
<keyword evidence="6 7" id="KW-0472">Membrane</keyword>
<keyword evidence="10" id="KW-1185">Reference proteome</keyword>
<comment type="subcellular location">
    <subcellularLocation>
        <location evidence="7">Cell inner membrane</location>
        <topology evidence="7">Multi-pass membrane protein</topology>
    </subcellularLocation>
    <subcellularLocation>
        <location evidence="1">Cell membrane</location>
        <topology evidence="1">Multi-pass membrane protein</topology>
    </subcellularLocation>
</comment>
<comment type="similarity">
    <text evidence="7">Belongs to the TRAP transporter small permease family.</text>
</comment>
<name>A0A7M3T704_9RHOB</name>
<gene>
    <name evidence="9" type="ORF">G5B40_06985</name>
</gene>
<keyword evidence="4 7" id="KW-0812">Transmembrane</keyword>
<evidence type="ECO:0000256" key="2">
    <source>
        <dbReference type="ARBA" id="ARBA00022448"/>
    </source>
</evidence>
<feature type="transmembrane region" description="Helical" evidence="7">
    <location>
        <begin position="63"/>
        <end position="81"/>
    </location>
</feature>
<evidence type="ECO:0000256" key="1">
    <source>
        <dbReference type="ARBA" id="ARBA00004651"/>
    </source>
</evidence>
<proteinExistence type="inferred from homology"/>
<dbReference type="AlphaFoldDB" id="A0A7M3T704"/>
<evidence type="ECO:0000313" key="10">
    <source>
        <dbReference type="Proteomes" id="UP000503336"/>
    </source>
</evidence>
<evidence type="ECO:0000256" key="4">
    <source>
        <dbReference type="ARBA" id="ARBA00022692"/>
    </source>
</evidence>
<dbReference type="Pfam" id="PF04290">
    <property type="entry name" value="DctQ"/>
    <property type="match status" value="1"/>
</dbReference>
<dbReference type="GO" id="GO:0005886">
    <property type="term" value="C:plasma membrane"/>
    <property type="evidence" value="ECO:0007669"/>
    <property type="project" value="UniProtKB-SubCell"/>
</dbReference>
<comment type="function">
    <text evidence="7">Part of the tripartite ATP-independent periplasmic (TRAP) transport system.</text>
</comment>
<evidence type="ECO:0000313" key="9">
    <source>
        <dbReference type="EMBL" id="QIE57785.1"/>
    </source>
</evidence>
<evidence type="ECO:0000259" key="8">
    <source>
        <dbReference type="Pfam" id="PF04290"/>
    </source>
</evidence>
<accession>A0A7M3T704</accession>
<dbReference type="InterPro" id="IPR055348">
    <property type="entry name" value="DctQ"/>
</dbReference>
<sequence length="134" mass="14469">MNVVSVVGAAIWVPFPGDFEMTEVGVAVAAFAFLPYCQLTDSNVTADIFTAGASRRWIARFRLLASVVALLFGALLLWRMFAGMESQREYGYTTTILQLPIWLAFIPILISLALLVAAALISINDAGRAARADG</sequence>
<evidence type="ECO:0000256" key="6">
    <source>
        <dbReference type="ARBA" id="ARBA00023136"/>
    </source>
</evidence>
<keyword evidence="2 7" id="KW-0813">Transport</keyword>
<evidence type="ECO:0000256" key="3">
    <source>
        <dbReference type="ARBA" id="ARBA00022475"/>
    </source>
</evidence>
<feature type="domain" description="Tripartite ATP-independent periplasmic transporters DctQ component" evidence="8">
    <location>
        <begin position="4"/>
        <end position="123"/>
    </location>
</feature>
<evidence type="ECO:0000256" key="5">
    <source>
        <dbReference type="ARBA" id="ARBA00022989"/>
    </source>
</evidence>
<dbReference type="GO" id="GO:0022857">
    <property type="term" value="F:transmembrane transporter activity"/>
    <property type="evidence" value="ECO:0007669"/>
    <property type="project" value="UniProtKB-UniRule"/>
</dbReference>
<feature type="transmembrane region" description="Helical" evidence="7">
    <location>
        <begin position="101"/>
        <end position="121"/>
    </location>
</feature>
<protein>
    <recommendedName>
        <fullName evidence="7">TRAP transporter small permease protein</fullName>
    </recommendedName>
</protein>
<keyword evidence="5 7" id="KW-1133">Transmembrane helix</keyword>
<reference evidence="9 10" key="1">
    <citation type="submission" date="2020-02" db="EMBL/GenBank/DDBJ databases">
        <title>complete genome sequence of Rhodobacteraceae bacterium.</title>
        <authorList>
            <person name="Park J."/>
            <person name="Kim Y.-S."/>
            <person name="Kim K.-H."/>
        </authorList>
    </citation>
    <scope>NUCLEOTIDE SEQUENCE [LARGE SCALE GENOMIC DNA]</scope>
    <source>
        <strain evidence="9 10">RR4-56</strain>
    </source>
</reference>
<dbReference type="KEGG" id="hdh:G5B40_06985"/>
<comment type="subunit">
    <text evidence="7">The complex comprises the extracytoplasmic solute receptor protein and the two transmembrane proteins.</text>
</comment>
<dbReference type="Proteomes" id="UP000503336">
    <property type="component" value="Chromosome"/>
</dbReference>
<keyword evidence="7" id="KW-0997">Cell inner membrane</keyword>